<dbReference type="SMART" id="SM01390">
    <property type="entry name" value="Ribosomal_S4"/>
    <property type="match status" value="1"/>
</dbReference>
<feature type="domain" description="Small ribosomal subunit protein uS4 N-terminal" evidence="9">
    <location>
        <begin position="1"/>
        <end position="91"/>
    </location>
</feature>
<dbReference type="FunFam" id="3.10.290.10:FF:000001">
    <property type="entry name" value="30S ribosomal protein S4"/>
    <property type="match status" value="1"/>
</dbReference>
<dbReference type="PANTHER" id="PTHR11831">
    <property type="entry name" value="30S 40S RIBOSOMAL PROTEIN"/>
    <property type="match status" value="1"/>
</dbReference>
<evidence type="ECO:0000313" key="11">
    <source>
        <dbReference type="Proteomes" id="UP000033907"/>
    </source>
</evidence>
<evidence type="ECO:0000259" key="8">
    <source>
        <dbReference type="SMART" id="SM00363"/>
    </source>
</evidence>
<dbReference type="Gene3D" id="1.10.1050.10">
    <property type="entry name" value="Ribosomal Protein S4 Delta 41, Chain A, domain 1"/>
    <property type="match status" value="1"/>
</dbReference>
<dbReference type="Gene3D" id="3.10.290.10">
    <property type="entry name" value="RNA-binding S4 domain"/>
    <property type="match status" value="1"/>
</dbReference>
<name>A0A0G1HM41_9BACT</name>
<dbReference type="NCBIfam" id="NF003717">
    <property type="entry name" value="PRK05327.1"/>
    <property type="match status" value="1"/>
</dbReference>
<dbReference type="AlphaFoldDB" id="A0A0G1HM41"/>
<dbReference type="SUPFAM" id="SSF55174">
    <property type="entry name" value="Alpha-L RNA-binding motif"/>
    <property type="match status" value="1"/>
</dbReference>
<proteinExistence type="inferred from homology"/>
<comment type="function">
    <text evidence="7">One of the primary rRNA binding proteins, it binds directly to 16S rRNA where it nucleates assembly of the body of the 30S subunit.</text>
</comment>
<reference evidence="10 11" key="1">
    <citation type="journal article" date="2015" name="Nature">
        <title>rRNA introns, odd ribosomes, and small enigmatic genomes across a large radiation of phyla.</title>
        <authorList>
            <person name="Brown C.T."/>
            <person name="Hug L.A."/>
            <person name="Thomas B.C."/>
            <person name="Sharon I."/>
            <person name="Castelle C.J."/>
            <person name="Singh A."/>
            <person name="Wilkins M.J."/>
            <person name="Williams K.H."/>
            <person name="Banfield J.F."/>
        </authorList>
    </citation>
    <scope>NUCLEOTIDE SEQUENCE [LARGE SCALE GENOMIC DNA]</scope>
</reference>
<comment type="caution">
    <text evidence="10">The sequence shown here is derived from an EMBL/GenBank/DDBJ whole genome shotgun (WGS) entry which is preliminary data.</text>
</comment>
<dbReference type="InterPro" id="IPR036986">
    <property type="entry name" value="S4_RNA-bd_sf"/>
</dbReference>
<sequence length="200" mass="22856">MLSKPKFKICRRLGPGVYDKCQTSKFASAATKSLPGGRRPKAPTEYGTQLMEKQKIRFSYGISERQLSNYVKKATQNKGVSTAEKLYENLESRLDNIIYRMGLGASRRATRQMVSHGHFVVNNHRVTIPSYELKSGDIVKIREGSKTKKIFQNLADRLKDYNSPSWVVFDPNSMEGRILDKPKNVEIFLDLNAVLEFYSR</sequence>
<dbReference type="PANTHER" id="PTHR11831:SF4">
    <property type="entry name" value="SMALL RIBOSOMAL SUBUNIT PROTEIN US4M"/>
    <property type="match status" value="1"/>
</dbReference>
<dbReference type="Pfam" id="PF00163">
    <property type="entry name" value="Ribosomal_S4"/>
    <property type="match status" value="1"/>
</dbReference>
<evidence type="ECO:0000259" key="9">
    <source>
        <dbReference type="SMART" id="SM01390"/>
    </source>
</evidence>
<evidence type="ECO:0000256" key="1">
    <source>
        <dbReference type="ARBA" id="ARBA00007465"/>
    </source>
</evidence>
<dbReference type="GO" id="GO:0006412">
    <property type="term" value="P:translation"/>
    <property type="evidence" value="ECO:0007669"/>
    <property type="project" value="UniProtKB-UniRule"/>
</dbReference>
<dbReference type="InterPro" id="IPR001912">
    <property type="entry name" value="Ribosomal_uS4_N"/>
</dbReference>
<dbReference type="EMBL" id="LCGH01000001">
    <property type="protein sequence ID" value="KKT11934.1"/>
    <property type="molecule type" value="Genomic_DNA"/>
</dbReference>
<gene>
    <name evidence="7" type="primary">rpsD</name>
    <name evidence="10" type="ORF">UV91_C0001G0146</name>
</gene>
<dbReference type="GO" id="GO:0015935">
    <property type="term" value="C:small ribosomal subunit"/>
    <property type="evidence" value="ECO:0007669"/>
    <property type="project" value="InterPro"/>
</dbReference>
<keyword evidence="4 7" id="KW-0689">Ribosomal protein</keyword>
<dbReference type="NCBIfam" id="TIGR01017">
    <property type="entry name" value="rpsD_bact"/>
    <property type="match status" value="1"/>
</dbReference>
<evidence type="ECO:0000256" key="7">
    <source>
        <dbReference type="HAMAP-Rule" id="MF_01306"/>
    </source>
</evidence>
<dbReference type="SMART" id="SM00363">
    <property type="entry name" value="S4"/>
    <property type="match status" value="1"/>
</dbReference>
<dbReference type="Proteomes" id="UP000033907">
    <property type="component" value="Unassembled WGS sequence"/>
</dbReference>
<accession>A0A0G1HM41</accession>
<dbReference type="GO" id="GO:0042274">
    <property type="term" value="P:ribosomal small subunit biogenesis"/>
    <property type="evidence" value="ECO:0007669"/>
    <property type="project" value="TreeGrafter"/>
</dbReference>
<keyword evidence="3 7" id="KW-0694">RNA-binding</keyword>
<dbReference type="PROSITE" id="PS50889">
    <property type="entry name" value="S4"/>
    <property type="match status" value="1"/>
</dbReference>
<evidence type="ECO:0000256" key="5">
    <source>
        <dbReference type="ARBA" id="ARBA00023274"/>
    </source>
</evidence>
<dbReference type="InterPro" id="IPR022801">
    <property type="entry name" value="Ribosomal_uS4"/>
</dbReference>
<comment type="similarity">
    <text evidence="1 7">Belongs to the universal ribosomal protein uS4 family.</text>
</comment>
<dbReference type="CDD" id="cd00165">
    <property type="entry name" value="S4"/>
    <property type="match status" value="1"/>
</dbReference>
<dbReference type="Pfam" id="PF01479">
    <property type="entry name" value="S4"/>
    <property type="match status" value="1"/>
</dbReference>
<dbReference type="GO" id="GO:0019843">
    <property type="term" value="F:rRNA binding"/>
    <property type="evidence" value="ECO:0007669"/>
    <property type="project" value="UniProtKB-UniRule"/>
</dbReference>
<keyword evidence="5 7" id="KW-0687">Ribonucleoprotein</keyword>
<comment type="function">
    <text evidence="7">With S5 and S12 plays an important role in translational accuracy.</text>
</comment>
<dbReference type="InterPro" id="IPR005709">
    <property type="entry name" value="Ribosomal_uS4_bac-type"/>
</dbReference>
<evidence type="ECO:0000313" key="10">
    <source>
        <dbReference type="EMBL" id="KKT11934.1"/>
    </source>
</evidence>
<organism evidence="10 11">
    <name type="scientific">Candidatus Nomurabacteria bacterium GW2011_GWF2_43_24</name>
    <dbReference type="NCBI Taxonomy" id="1618778"/>
    <lineage>
        <taxon>Bacteria</taxon>
        <taxon>Candidatus Nomuraibacteriota</taxon>
    </lineage>
</organism>
<feature type="domain" description="RNA-binding S4" evidence="8">
    <location>
        <begin position="92"/>
        <end position="156"/>
    </location>
</feature>
<protein>
    <recommendedName>
        <fullName evidence="6 7">Small ribosomal subunit protein uS4</fullName>
    </recommendedName>
</protein>
<evidence type="ECO:0000256" key="3">
    <source>
        <dbReference type="ARBA" id="ARBA00022884"/>
    </source>
</evidence>
<dbReference type="InterPro" id="IPR002942">
    <property type="entry name" value="S4_RNA-bd"/>
</dbReference>
<evidence type="ECO:0000256" key="2">
    <source>
        <dbReference type="ARBA" id="ARBA00022730"/>
    </source>
</evidence>
<dbReference type="HAMAP" id="MF_01306_B">
    <property type="entry name" value="Ribosomal_uS4_B"/>
    <property type="match status" value="1"/>
</dbReference>
<evidence type="ECO:0000256" key="6">
    <source>
        <dbReference type="ARBA" id="ARBA00035254"/>
    </source>
</evidence>
<comment type="subunit">
    <text evidence="7">Part of the 30S ribosomal subunit. Contacts protein S5. The interaction surface between S4 and S5 is involved in control of translational fidelity.</text>
</comment>
<evidence type="ECO:0000256" key="4">
    <source>
        <dbReference type="ARBA" id="ARBA00022980"/>
    </source>
</evidence>
<keyword evidence="2 7" id="KW-0699">rRNA-binding</keyword>
<dbReference type="GO" id="GO:0003735">
    <property type="term" value="F:structural constituent of ribosome"/>
    <property type="evidence" value="ECO:0007669"/>
    <property type="project" value="InterPro"/>
</dbReference>